<feature type="transmembrane region" description="Helical" evidence="1">
    <location>
        <begin position="105"/>
        <end position="124"/>
    </location>
</feature>
<evidence type="ECO:0000313" key="2">
    <source>
        <dbReference type="EMBL" id="CAE0506500.1"/>
    </source>
</evidence>
<keyword evidence="1" id="KW-0472">Membrane</keyword>
<dbReference type="Pfam" id="PF11152">
    <property type="entry name" value="CCB2_CCB4"/>
    <property type="match status" value="1"/>
</dbReference>
<feature type="transmembrane region" description="Helical" evidence="1">
    <location>
        <begin position="71"/>
        <end position="93"/>
    </location>
</feature>
<organism evidence="2">
    <name type="scientific">Dunaliella tertiolecta</name>
    <name type="common">Green alga</name>
    <dbReference type="NCBI Taxonomy" id="3047"/>
    <lineage>
        <taxon>Eukaryota</taxon>
        <taxon>Viridiplantae</taxon>
        <taxon>Chlorophyta</taxon>
        <taxon>core chlorophytes</taxon>
        <taxon>Chlorophyceae</taxon>
        <taxon>CS clade</taxon>
        <taxon>Chlamydomonadales</taxon>
        <taxon>Dunaliellaceae</taxon>
        <taxon>Dunaliella</taxon>
    </lineage>
</organism>
<dbReference type="InterPro" id="IPR044705">
    <property type="entry name" value="CCB4"/>
</dbReference>
<gene>
    <name evidence="2" type="ORF">DTER00134_LOCUS21576</name>
</gene>
<name>A0A7S3VTY6_DUNTE</name>
<sequence>MLKTGIRGAAVPNSCPILNLQRPSFRIVRQGRGQKLSTTTAASSQQAQEDVPDVSYDFVARNQGFFRVLPLWAGGIGGAGILANRILSGIAPVVDASSSQSRTDVIGIGLSAVLLLTGLQWLSLKPRTQLPVPLDGEQILWQDPGTLMPPAAAEELSWTWQALQKCTRSKSMAIFYKGRHIFHAGFLRPDTQLGSVQVGETCQTAMRTGRGNYLANLTLYPGRREFMTFLPEGTQGVVVQPIGSSGLLVAATDTVRGFGRMDQAWISTIADKLDVSLEGTKVPQPGTGFGTKR</sequence>
<dbReference type="GO" id="GO:0009507">
    <property type="term" value="C:chloroplast"/>
    <property type="evidence" value="ECO:0007669"/>
    <property type="project" value="TreeGrafter"/>
</dbReference>
<dbReference type="EMBL" id="HBIP01035415">
    <property type="protein sequence ID" value="CAE0506500.1"/>
    <property type="molecule type" value="Transcribed_RNA"/>
</dbReference>
<dbReference type="PANTHER" id="PTHR34943:SF2">
    <property type="entry name" value="PROTEIN COFACTOR ASSEMBLY OF COMPLEX C SUBUNIT B CCB4, CHLOROPLASTIC"/>
    <property type="match status" value="1"/>
</dbReference>
<dbReference type="GO" id="GO:0010190">
    <property type="term" value="P:cytochrome b6f complex assembly"/>
    <property type="evidence" value="ECO:0007669"/>
    <property type="project" value="TreeGrafter"/>
</dbReference>
<proteinExistence type="predicted"/>
<dbReference type="PANTHER" id="PTHR34943">
    <property type="match status" value="1"/>
</dbReference>
<keyword evidence="1" id="KW-1133">Transmembrane helix</keyword>
<dbReference type="AlphaFoldDB" id="A0A7S3VTY6"/>
<reference evidence="2" key="1">
    <citation type="submission" date="2021-01" db="EMBL/GenBank/DDBJ databases">
        <authorList>
            <person name="Corre E."/>
            <person name="Pelletier E."/>
            <person name="Niang G."/>
            <person name="Scheremetjew M."/>
            <person name="Finn R."/>
            <person name="Kale V."/>
            <person name="Holt S."/>
            <person name="Cochrane G."/>
            <person name="Meng A."/>
            <person name="Brown T."/>
            <person name="Cohen L."/>
        </authorList>
    </citation>
    <scope>NUCLEOTIDE SEQUENCE</scope>
    <source>
        <strain evidence="2">CCMP1320</strain>
    </source>
</reference>
<evidence type="ECO:0008006" key="3">
    <source>
        <dbReference type="Google" id="ProtNLM"/>
    </source>
</evidence>
<accession>A0A7S3VTY6</accession>
<keyword evidence="1" id="KW-0812">Transmembrane</keyword>
<evidence type="ECO:0000256" key="1">
    <source>
        <dbReference type="SAM" id="Phobius"/>
    </source>
</evidence>
<protein>
    <recommendedName>
        <fullName evidence="3">CCB4</fullName>
    </recommendedName>
</protein>
<dbReference type="InterPro" id="IPR021325">
    <property type="entry name" value="CCB2/CCB4"/>
</dbReference>